<keyword evidence="3" id="KW-0614">Plasmid</keyword>
<evidence type="ECO:0000313" key="4">
    <source>
        <dbReference type="Proteomes" id="UP000215367"/>
    </source>
</evidence>
<sequence length="145" mass="15858">MSTPPRPSRLPTITLANSVHERLSELAFAAGDRMPEVAEYLERELERARVVSDEALPPSTVTIGSHVTFVDCDTEQRHSVTLVWPMGEDASHQRLSVMTPVGAALIGLRAGQSIGWKNRMGTWRRLKVEAVSQLDGTEGAGNLIL</sequence>
<dbReference type="GO" id="GO:0070063">
    <property type="term" value="F:RNA polymerase binding"/>
    <property type="evidence" value="ECO:0007669"/>
    <property type="project" value="InterPro"/>
</dbReference>
<dbReference type="InterPro" id="IPR001437">
    <property type="entry name" value="Tscrpt_elong_fac_GreA/B_C"/>
</dbReference>
<evidence type="ECO:0000259" key="2">
    <source>
        <dbReference type="Pfam" id="PF14760"/>
    </source>
</evidence>
<comment type="caution">
    <text evidence="3">The sequence shown here is derived from an EMBL/GenBank/DDBJ whole genome shotgun (WGS) entry which is preliminary data.</text>
</comment>
<reference evidence="3 4" key="1">
    <citation type="submission" date="2017-07" db="EMBL/GenBank/DDBJ databases">
        <title>Whole genome sequence of Azospirillum brasilense 2A1, a potential biofertilizer strain.</title>
        <authorList>
            <person name="Fontana C.A."/>
            <person name="Toffoli L.M."/>
            <person name="Salazar S.M."/>
            <person name="Puglisi E."/>
            <person name="Pedraza R."/>
            <person name="Bassi D."/>
            <person name="Cocconcelli P.S."/>
        </authorList>
    </citation>
    <scope>NUCLEOTIDE SEQUENCE [LARGE SCALE GENOMIC DNA]</scope>
    <source>
        <strain evidence="3 4">2A1</strain>
        <plasmid evidence="3">unnamed</plasmid>
    </source>
</reference>
<feature type="domain" description="Regulator of nucleoside diphosphate kinase N-terminal" evidence="2">
    <location>
        <begin position="11"/>
        <end position="51"/>
    </location>
</feature>
<dbReference type="RefSeq" id="WP_094303705.1">
    <property type="nucleotide sequence ID" value="NZ_NOWT01000011.1"/>
</dbReference>
<evidence type="ECO:0008006" key="5">
    <source>
        <dbReference type="Google" id="ProtNLM"/>
    </source>
</evidence>
<dbReference type="GO" id="GO:0003677">
    <property type="term" value="F:DNA binding"/>
    <property type="evidence" value="ECO:0007669"/>
    <property type="project" value="InterPro"/>
</dbReference>
<dbReference type="InterPro" id="IPR029462">
    <property type="entry name" value="Rnk_N"/>
</dbReference>
<dbReference type="NCBIfam" id="NF004396">
    <property type="entry name" value="PRK05753.1"/>
    <property type="match status" value="1"/>
</dbReference>
<dbReference type="GO" id="GO:0032784">
    <property type="term" value="P:regulation of DNA-templated transcription elongation"/>
    <property type="evidence" value="ECO:0007669"/>
    <property type="project" value="InterPro"/>
</dbReference>
<dbReference type="GO" id="GO:0006354">
    <property type="term" value="P:DNA-templated transcription elongation"/>
    <property type="evidence" value="ECO:0007669"/>
    <property type="project" value="TreeGrafter"/>
</dbReference>
<dbReference type="InterPro" id="IPR036953">
    <property type="entry name" value="GreA/GreB_C_sf"/>
</dbReference>
<organism evidence="3 4">
    <name type="scientific">Azospirillum brasilense</name>
    <dbReference type="NCBI Taxonomy" id="192"/>
    <lineage>
        <taxon>Bacteria</taxon>
        <taxon>Pseudomonadati</taxon>
        <taxon>Pseudomonadota</taxon>
        <taxon>Alphaproteobacteria</taxon>
        <taxon>Rhodospirillales</taxon>
        <taxon>Azospirillaceae</taxon>
        <taxon>Azospirillum</taxon>
    </lineage>
</organism>
<evidence type="ECO:0000259" key="1">
    <source>
        <dbReference type="Pfam" id="PF01272"/>
    </source>
</evidence>
<dbReference type="Pfam" id="PF14760">
    <property type="entry name" value="Rnk_N"/>
    <property type="match status" value="1"/>
</dbReference>
<dbReference type="Proteomes" id="UP000215367">
    <property type="component" value="Unassembled WGS sequence"/>
</dbReference>
<dbReference type="Gene3D" id="3.10.50.30">
    <property type="entry name" value="Transcription elongation factor, GreA/GreB, C-terminal domain"/>
    <property type="match status" value="1"/>
</dbReference>
<dbReference type="SUPFAM" id="SSF54534">
    <property type="entry name" value="FKBP-like"/>
    <property type="match status" value="1"/>
</dbReference>
<feature type="domain" description="Transcription elongation factor GreA/GreB C-terminal" evidence="1">
    <location>
        <begin position="58"/>
        <end position="132"/>
    </location>
</feature>
<name>A0A235HF12_AZOBR</name>
<dbReference type="PANTHER" id="PTHR30437:SF5">
    <property type="entry name" value="REGULATOR OF NUCLEOSIDE DIPHOSPHATE KINASE"/>
    <property type="match status" value="1"/>
</dbReference>
<gene>
    <name evidence="3" type="ORF">CHT98_13420</name>
</gene>
<protein>
    <recommendedName>
        <fullName evidence="5">Nucleoside diphosphate kinase regulator</fullName>
    </recommendedName>
</protein>
<accession>A0A235HF12</accession>
<proteinExistence type="predicted"/>
<evidence type="ECO:0000313" key="3">
    <source>
        <dbReference type="EMBL" id="OYD83785.1"/>
    </source>
</evidence>
<dbReference type="InterPro" id="IPR023459">
    <property type="entry name" value="Tscrpt_elong_fac_GreA/B_fam"/>
</dbReference>
<dbReference type="AlphaFoldDB" id="A0A235HF12"/>
<geneLocation type="plasmid" evidence="3">
    <name>unnamed</name>
</geneLocation>
<dbReference type="Gene3D" id="1.10.286.20">
    <property type="match status" value="1"/>
</dbReference>
<dbReference type="EMBL" id="NOWT01000011">
    <property type="protein sequence ID" value="OYD83785.1"/>
    <property type="molecule type" value="Genomic_DNA"/>
</dbReference>
<dbReference type="Pfam" id="PF01272">
    <property type="entry name" value="GreA_GreB"/>
    <property type="match status" value="1"/>
</dbReference>
<dbReference type="PANTHER" id="PTHR30437">
    <property type="entry name" value="TRANSCRIPTION ELONGATION FACTOR GREA"/>
    <property type="match status" value="1"/>
</dbReference>